<proteinExistence type="inferred from homology"/>
<dbReference type="PROSITE" id="PS00723">
    <property type="entry name" value="POLYPRENYL_SYNTHASE_1"/>
    <property type="match status" value="1"/>
</dbReference>
<protein>
    <submittedName>
        <fullName evidence="8">Geranylgeranyl pyrophosphate synthase</fullName>
    </submittedName>
</protein>
<keyword evidence="3 7" id="KW-0808">Transferase</keyword>
<evidence type="ECO:0000313" key="9">
    <source>
        <dbReference type="Proteomes" id="UP000582837"/>
    </source>
</evidence>
<sequence length="311" mass="32330">MTMHAVPASDRADLAAFLGRERARVDAALDALVPGLAARAPAPLAEPILYALGTPGKRLRPVLCVTAWSVVRPGPVPDAVYHLACALEIIHTYSLVHDDLPCMDDDDLRRGRPTVHVAFSPRAALLAGAALIPAAVRVLDDAARELGAGAALRGRLAAELCDAAGANGMVGGQQLDLEGEAGTVVDGAGLERIHRAKTGALLAASLRIGALAAGADDGVLRGLTVYGRELGLAFQIVDDVLDVTQADAVLGKTAGKDASTGKATYPSIFGLERARQMARERVDRAVDALAGARIPSPELRALAAYVLERDR</sequence>
<dbReference type="InterPro" id="IPR008949">
    <property type="entry name" value="Isoprenoid_synthase_dom_sf"/>
</dbReference>
<dbReference type="InterPro" id="IPR033749">
    <property type="entry name" value="Polyprenyl_synt_CS"/>
</dbReference>
<reference evidence="8 9" key="1">
    <citation type="submission" date="2020-08" db="EMBL/GenBank/DDBJ databases">
        <title>Genomic Encyclopedia of Type Strains, Phase IV (KMG-IV): sequencing the most valuable type-strain genomes for metagenomic binning, comparative biology and taxonomic classification.</title>
        <authorList>
            <person name="Goeker M."/>
        </authorList>
    </citation>
    <scope>NUCLEOTIDE SEQUENCE [LARGE SCALE GENOMIC DNA]</scope>
    <source>
        <strain evidence="8 9">DSM 29007</strain>
    </source>
</reference>
<dbReference type="GO" id="GO:0004659">
    <property type="term" value="F:prenyltransferase activity"/>
    <property type="evidence" value="ECO:0007669"/>
    <property type="project" value="InterPro"/>
</dbReference>
<evidence type="ECO:0000256" key="2">
    <source>
        <dbReference type="ARBA" id="ARBA00006706"/>
    </source>
</evidence>
<dbReference type="Pfam" id="PF00348">
    <property type="entry name" value="polyprenyl_synt"/>
    <property type="match status" value="1"/>
</dbReference>
<keyword evidence="4" id="KW-0479">Metal-binding</keyword>
<comment type="caution">
    <text evidence="8">The sequence shown here is derived from an EMBL/GenBank/DDBJ whole genome shotgun (WGS) entry which is preliminary data.</text>
</comment>
<dbReference type="SUPFAM" id="SSF48576">
    <property type="entry name" value="Terpenoid synthases"/>
    <property type="match status" value="1"/>
</dbReference>
<comment type="similarity">
    <text evidence="2 7">Belongs to the FPP/GGPP synthase family.</text>
</comment>
<dbReference type="InterPro" id="IPR053378">
    <property type="entry name" value="Prenyl_diphosphate_synthase"/>
</dbReference>
<dbReference type="PANTHER" id="PTHR43281:SF1">
    <property type="entry name" value="FARNESYL DIPHOSPHATE SYNTHASE"/>
    <property type="match status" value="1"/>
</dbReference>
<dbReference type="GO" id="GO:0005737">
    <property type="term" value="C:cytoplasm"/>
    <property type="evidence" value="ECO:0007669"/>
    <property type="project" value="UniProtKB-ARBA"/>
</dbReference>
<accession>A0A841GR42</accession>
<dbReference type="PROSITE" id="PS00444">
    <property type="entry name" value="POLYPRENYL_SYNTHASE_2"/>
    <property type="match status" value="1"/>
</dbReference>
<keyword evidence="5" id="KW-0460">Magnesium</keyword>
<dbReference type="FunFam" id="1.10.600.10:FF:000001">
    <property type="entry name" value="Geranylgeranyl diphosphate synthase"/>
    <property type="match status" value="1"/>
</dbReference>
<name>A0A841GR42_9BACT</name>
<evidence type="ECO:0000256" key="3">
    <source>
        <dbReference type="ARBA" id="ARBA00022679"/>
    </source>
</evidence>
<evidence type="ECO:0000256" key="6">
    <source>
        <dbReference type="ARBA" id="ARBA00023229"/>
    </source>
</evidence>
<keyword evidence="9" id="KW-1185">Reference proteome</keyword>
<dbReference type="Proteomes" id="UP000582837">
    <property type="component" value="Unassembled WGS sequence"/>
</dbReference>
<evidence type="ECO:0000256" key="1">
    <source>
        <dbReference type="ARBA" id="ARBA00001946"/>
    </source>
</evidence>
<dbReference type="NCBIfam" id="NF045485">
    <property type="entry name" value="FPPsyn"/>
    <property type="match status" value="1"/>
</dbReference>
<evidence type="ECO:0000313" key="8">
    <source>
        <dbReference type="EMBL" id="MBB6069560.1"/>
    </source>
</evidence>
<dbReference type="CDD" id="cd00685">
    <property type="entry name" value="Trans_IPPS_HT"/>
    <property type="match status" value="1"/>
</dbReference>
<dbReference type="SFLD" id="SFLDS00005">
    <property type="entry name" value="Isoprenoid_Synthase_Type_I"/>
    <property type="match status" value="1"/>
</dbReference>
<gene>
    <name evidence="8" type="ORF">HNQ61_001175</name>
</gene>
<dbReference type="EMBL" id="JACHIA010000002">
    <property type="protein sequence ID" value="MBB6069560.1"/>
    <property type="molecule type" value="Genomic_DNA"/>
</dbReference>
<dbReference type="InterPro" id="IPR000092">
    <property type="entry name" value="Polyprenyl_synt"/>
</dbReference>
<organism evidence="8 9">
    <name type="scientific">Longimicrobium terrae</name>
    <dbReference type="NCBI Taxonomy" id="1639882"/>
    <lineage>
        <taxon>Bacteria</taxon>
        <taxon>Pseudomonadati</taxon>
        <taxon>Gemmatimonadota</taxon>
        <taxon>Longimicrobiia</taxon>
        <taxon>Longimicrobiales</taxon>
        <taxon>Longimicrobiaceae</taxon>
        <taxon>Longimicrobium</taxon>
    </lineage>
</organism>
<dbReference type="Gene3D" id="1.10.600.10">
    <property type="entry name" value="Farnesyl Diphosphate Synthase"/>
    <property type="match status" value="1"/>
</dbReference>
<evidence type="ECO:0000256" key="4">
    <source>
        <dbReference type="ARBA" id="ARBA00022723"/>
    </source>
</evidence>
<dbReference type="GO" id="GO:0016114">
    <property type="term" value="P:terpenoid biosynthetic process"/>
    <property type="evidence" value="ECO:0007669"/>
    <property type="project" value="UniProtKB-ARBA"/>
</dbReference>
<dbReference type="GO" id="GO:0046872">
    <property type="term" value="F:metal ion binding"/>
    <property type="evidence" value="ECO:0007669"/>
    <property type="project" value="UniProtKB-KW"/>
</dbReference>
<dbReference type="SFLD" id="SFLDG01017">
    <property type="entry name" value="Polyprenyl_Transferase_Like"/>
    <property type="match status" value="1"/>
</dbReference>
<evidence type="ECO:0000256" key="5">
    <source>
        <dbReference type="ARBA" id="ARBA00022842"/>
    </source>
</evidence>
<evidence type="ECO:0000256" key="7">
    <source>
        <dbReference type="RuleBase" id="RU004466"/>
    </source>
</evidence>
<dbReference type="AlphaFoldDB" id="A0A841GR42"/>
<dbReference type="PANTHER" id="PTHR43281">
    <property type="entry name" value="FARNESYL DIPHOSPHATE SYNTHASE"/>
    <property type="match status" value="1"/>
</dbReference>
<keyword evidence="6" id="KW-0414">Isoprene biosynthesis</keyword>
<comment type="cofactor">
    <cofactor evidence="1">
        <name>Mg(2+)</name>
        <dbReference type="ChEBI" id="CHEBI:18420"/>
    </cofactor>
</comment>